<reference evidence="2" key="1">
    <citation type="submission" date="2015-11" db="EMBL/GenBank/DDBJ databases">
        <authorList>
            <person name="Varghese N."/>
        </authorList>
    </citation>
    <scope>NUCLEOTIDE SEQUENCE [LARGE SCALE GENOMIC DNA]</scope>
    <source>
        <strain evidence="2">DSM 45899</strain>
    </source>
</reference>
<evidence type="ECO:0000313" key="2">
    <source>
        <dbReference type="Proteomes" id="UP000198802"/>
    </source>
</evidence>
<dbReference type="RefSeq" id="WP_091286969.1">
    <property type="nucleotide sequence ID" value="NZ_FAOZ01000055.1"/>
</dbReference>
<protein>
    <submittedName>
        <fullName evidence="1">Uncharacterized protein</fullName>
    </submittedName>
</protein>
<organism evidence="1 2">
    <name type="scientific">Parafrankia irregularis</name>
    <dbReference type="NCBI Taxonomy" id="795642"/>
    <lineage>
        <taxon>Bacteria</taxon>
        <taxon>Bacillati</taxon>
        <taxon>Actinomycetota</taxon>
        <taxon>Actinomycetes</taxon>
        <taxon>Frankiales</taxon>
        <taxon>Frankiaceae</taxon>
        <taxon>Parafrankia</taxon>
    </lineage>
</organism>
<name>A0A0S4QZV0_9ACTN</name>
<dbReference type="Proteomes" id="UP000198802">
    <property type="component" value="Unassembled WGS sequence"/>
</dbReference>
<gene>
    <name evidence="1" type="ORF">Ga0074812_15521</name>
</gene>
<proteinExistence type="predicted"/>
<evidence type="ECO:0000313" key="1">
    <source>
        <dbReference type="EMBL" id="CUU61085.1"/>
    </source>
</evidence>
<keyword evidence="2" id="KW-1185">Reference proteome</keyword>
<accession>A0A0S4QZV0</accession>
<dbReference type="EMBL" id="FAOZ01000055">
    <property type="protein sequence ID" value="CUU61085.1"/>
    <property type="molecule type" value="Genomic_DNA"/>
</dbReference>
<dbReference type="AlphaFoldDB" id="A0A0S4QZV0"/>
<sequence>MSQAEALPLANGAPARRGTAALMVSPHREPLTGGGPDAVHVELIVIRSVTRDGRVRAYEEMWPGGRPVRVATTAWKISSLVDASVLDPGRAVAIARAHTYPGHRQVRPWESLTEAHAALSPARTPTR</sequence>